<reference evidence="1 2" key="1">
    <citation type="submission" date="2018-08" db="EMBL/GenBank/DDBJ databases">
        <title>Actinomadura spongicola sp. nov., isolated from marine sponge Leucetta chagosensis.</title>
        <authorList>
            <person name="Li L."/>
            <person name="Lin H.W."/>
        </authorList>
    </citation>
    <scope>NUCLEOTIDE SEQUENCE [LARGE SCALE GENOMIC DNA]</scope>
    <source>
        <strain evidence="1 2">LHW52907</strain>
    </source>
</reference>
<name>A0A372GNK1_9ACTN</name>
<dbReference type="RefSeq" id="WP_117397431.1">
    <property type="nucleotide sequence ID" value="NZ_QVNQ01000001.1"/>
</dbReference>
<protein>
    <submittedName>
        <fullName evidence="1">Uncharacterized protein</fullName>
    </submittedName>
</protein>
<dbReference type="EMBL" id="QVNQ01000001">
    <property type="protein sequence ID" value="RFS86978.1"/>
    <property type="molecule type" value="Genomic_DNA"/>
</dbReference>
<organism evidence="1 2">
    <name type="scientific">Actinomadura spongiicola</name>
    <dbReference type="NCBI Taxonomy" id="2303421"/>
    <lineage>
        <taxon>Bacteria</taxon>
        <taxon>Bacillati</taxon>
        <taxon>Actinomycetota</taxon>
        <taxon>Actinomycetes</taxon>
        <taxon>Streptosporangiales</taxon>
        <taxon>Thermomonosporaceae</taxon>
        <taxon>Actinomadura</taxon>
    </lineage>
</organism>
<keyword evidence="2" id="KW-1185">Reference proteome</keyword>
<evidence type="ECO:0000313" key="2">
    <source>
        <dbReference type="Proteomes" id="UP000262882"/>
    </source>
</evidence>
<dbReference type="AlphaFoldDB" id="A0A372GNK1"/>
<comment type="caution">
    <text evidence="1">The sequence shown here is derived from an EMBL/GenBank/DDBJ whole genome shotgun (WGS) entry which is preliminary data.</text>
</comment>
<evidence type="ECO:0000313" key="1">
    <source>
        <dbReference type="EMBL" id="RFS86978.1"/>
    </source>
</evidence>
<dbReference type="Proteomes" id="UP000262882">
    <property type="component" value="Unassembled WGS sequence"/>
</dbReference>
<sequence length="67" mass="7533">MTQPPEPPPGWTDLQFSLAAYMKLMDEVIVPASRYVRGAEDVDRERYLGSIIERGAARARERRAGSP</sequence>
<gene>
    <name evidence="1" type="ORF">D0T12_01590</name>
</gene>
<accession>A0A372GNK1</accession>
<proteinExistence type="predicted"/>